<evidence type="ECO:0000259" key="1">
    <source>
        <dbReference type="Pfam" id="PF06048"/>
    </source>
</evidence>
<accession>A0A7U9XUZ6</accession>
<evidence type="ECO:0000259" key="2">
    <source>
        <dbReference type="Pfam" id="PF18662"/>
    </source>
</evidence>
<sequence>MAYPFFVLKRKENMSYLVKNLSTNMMDYVDSKGNVYPSVCNGIWVKSIIKFIDKPDLETRVVLEIYQPNKIVEFVVNLASTIKSQESIIETLTKREFFISFKFANALRDYLTYSAQEAQNQNRYQYFHETLGYLKQENENPIFLLGDSILPNGHKSIFDDTNIKFKSGSEKDYNNFMEDMILSCKSMRFALVLGLSSVMASYLKDYADVGTMLINLSGASSSGKTTTAMFIASLWGEPKISNLGLVRTFNSTLNALMFSLRGISGVPITLDDATTGGLKNRTEMIYQLAQSEPKNRMASGSERSEQGLSWSGAIFITSETPVISDSESRMGIVSRIIDTDGLIFTQSAKHAEEIKRFIGSNYGHIGRKYVEALKSKKKADLEQFYEKCKEEVLNKLVLKDNLTSRISSKLTILYMTAKLGQELLKYNELDPDEILEYLISKDQKEVKQRHIGEKALEVIKEFITESHRHFEKLDKHSITHQVASGLLYGHFRYIGEKVVVTIPTAKVEGVLKSNYIYDTRVIYKYWHDKGVIQKQKDRYSISDSRLKLRTIKFEFTKDEETLIPWYASPIKDEQNSEIETPVSDVKYETDIDSIFIEDEDHEN</sequence>
<evidence type="ECO:0008006" key="5">
    <source>
        <dbReference type="Google" id="ProtNLM"/>
    </source>
</evidence>
<proteinExistence type="predicted"/>
<evidence type="ECO:0000313" key="4">
    <source>
        <dbReference type="Proteomes" id="UP000620133"/>
    </source>
</evidence>
<gene>
    <name evidence="3" type="ORF">MPAN_000780</name>
</gene>
<protein>
    <recommendedName>
        <fullName evidence="5">DUF927 domain-containing protein</fullName>
    </recommendedName>
</protein>
<dbReference type="KEGG" id="manr:MPAN_000780"/>
<reference evidence="3" key="1">
    <citation type="submission" date="2021-01" db="EMBL/GenBank/DDBJ databases">
        <title>Draft genome sequence of Acholeplasmataceae bacterium strain Mahy22.</title>
        <authorList>
            <person name="Watanabe M."/>
            <person name="Kojima H."/>
            <person name="Fukui M."/>
        </authorList>
    </citation>
    <scope>NUCLEOTIDE SEQUENCE</scope>
    <source>
        <strain evidence="3">Mahy22</strain>
    </source>
</reference>
<feature type="domain" description="DUF927" evidence="1">
    <location>
        <begin position="39"/>
        <end position="297"/>
    </location>
</feature>
<dbReference type="AlphaFoldDB" id="A0A7U9XUZ6"/>
<keyword evidence="4" id="KW-1185">Reference proteome</keyword>
<feature type="domain" description="Cch helix turn helix" evidence="2">
    <location>
        <begin position="451"/>
        <end position="540"/>
    </location>
</feature>
<dbReference type="InterPro" id="IPR040538">
    <property type="entry name" value="Cch_HTH"/>
</dbReference>
<dbReference type="Pfam" id="PF06048">
    <property type="entry name" value="DUF927"/>
    <property type="match status" value="1"/>
</dbReference>
<dbReference type="Pfam" id="PF18662">
    <property type="entry name" value="HTH_56"/>
    <property type="match status" value="1"/>
</dbReference>
<dbReference type="InterPro" id="IPR009270">
    <property type="entry name" value="DUF927"/>
</dbReference>
<name>A0A7U9XUZ6_9MOLU</name>
<evidence type="ECO:0000313" key="3">
    <source>
        <dbReference type="EMBL" id="BCR35185.1"/>
    </source>
</evidence>
<dbReference type="Proteomes" id="UP000620133">
    <property type="component" value="Chromosome"/>
</dbReference>
<organism evidence="3 4">
    <name type="scientific">Mariniplasma anaerobium</name>
    <dbReference type="NCBI Taxonomy" id="2735436"/>
    <lineage>
        <taxon>Bacteria</taxon>
        <taxon>Bacillati</taxon>
        <taxon>Mycoplasmatota</taxon>
        <taxon>Mollicutes</taxon>
        <taxon>Acholeplasmatales</taxon>
        <taxon>Acholeplasmataceae</taxon>
        <taxon>Mariniplasma</taxon>
    </lineage>
</organism>
<dbReference type="EMBL" id="AP024412">
    <property type="protein sequence ID" value="BCR35185.1"/>
    <property type="molecule type" value="Genomic_DNA"/>
</dbReference>